<comment type="caution">
    <text evidence="2">The sequence shown here is derived from an EMBL/GenBank/DDBJ whole genome shotgun (WGS) entry which is preliminary data.</text>
</comment>
<evidence type="ECO:0000256" key="1">
    <source>
        <dbReference type="SAM" id="MobiDB-lite"/>
    </source>
</evidence>
<organism evidence="2">
    <name type="scientific">bioreactor metagenome</name>
    <dbReference type="NCBI Taxonomy" id="1076179"/>
    <lineage>
        <taxon>unclassified sequences</taxon>
        <taxon>metagenomes</taxon>
        <taxon>ecological metagenomes</taxon>
    </lineage>
</organism>
<dbReference type="EMBL" id="VSSQ01044970">
    <property type="protein sequence ID" value="MPM98840.1"/>
    <property type="molecule type" value="Genomic_DNA"/>
</dbReference>
<dbReference type="AlphaFoldDB" id="A0A645EAL4"/>
<proteinExistence type="predicted"/>
<reference evidence="2" key="1">
    <citation type="submission" date="2019-08" db="EMBL/GenBank/DDBJ databases">
        <authorList>
            <person name="Kucharzyk K."/>
            <person name="Murdoch R.W."/>
            <person name="Higgins S."/>
            <person name="Loffler F."/>
        </authorList>
    </citation>
    <scope>NUCLEOTIDE SEQUENCE</scope>
</reference>
<feature type="region of interest" description="Disordered" evidence="1">
    <location>
        <begin position="116"/>
        <end position="136"/>
    </location>
</feature>
<sequence length="136" mass="14329">MLKAIITVALLAVVAFFCNGLAFADSAAIAGRSLLREAVMLIVRDVEPHNAEAESQDRQTGAWGLSEDRLCGGGSSSGASGWSGGSCDDANCCEHHSLNPHGIFFGASPLRTNRRQSRSTCFLRPASPVRAGPVRD</sequence>
<gene>
    <name evidence="2" type="ORF">SDC9_146030</name>
</gene>
<evidence type="ECO:0000313" key="2">
    <source>
        <dbReference type="EMBL" id="MPM98840.1"/>
    </source>
</evidence>
<accession>A0A645EAL4</accession>
<name>A0A645EAL4_9ZZZZ</name>
<protein>
    <submittedName>
        <fullName evidence="2">Uncharacterized protein</fullName>
    </submittedName>
</protein>